<accession>Q1Q587</accession>
<name>Q1Q587_KUEST</name>
<protein>
    <submittedName>
        <fullName evidence="1">Uncharacterized protein</fullName>
    </submittedName>
</protein>
<evidence type="ECO:0000313" key="1">
    <source>
        <dbReference type="EMBL" id="CAJ75174.1"/>
    </source>
</evidence>
<dbReference type="AlphaFoldDB" id="Q1Q587"/>
<sequence>MNETNQRNLKDLILGARTYPFINEDDAWAKDEYSKHNFCFEYVKSIINSLPWNNKTTNFIRRVYPNGLIEVVL</sequence>
<organism evidence="1">
    <name type="scientific">Kuenenia stuttgartiensis</name>
    <dbReference type="NCBI Taxonomy" id="174633"/>
    <lineage>
        <taxon>Bacteria</taxon>
        <taxon>Pseudomonadati</taxon>
        <taxon>Planctomycetota</taxon>
        <taxon>Candidatus Brocadiia</taxon>
        <taxon>Candidatus Brocadiales</taxon>
        <taxon>Candidatus Brocadiaceae</taxon>
        <taxon>Candidatus Kuenenia</taxon>
    </lineage>
</organism>
<reference evidence="1" key="2">
    <citation type="submission" date="2006-01" db="EMBL/GenBank/DDBJ databases">
        <authorList>
            <person name="Genoscope"/>
        </authorList>
    </citation>
    <scope>NUCLEOTIDE SEQUENCE</scope>
</reference>
<dbReference type="EMBL" id="CT573071">
    <property type="protein sequence ID" value="CAJ75174.1"/>
    <property type="molecule type" value="Genomic_DNA"/>
</dbReference>
<reference evidence="1" key="1">
    <citation type="journal article" date="2006" name="Nature">
        <title>Deciphering the evolution and metabolism of an anammox bacterium from a community genome.</title>
        <authorList>
            <person name="Strous M."/>
            <person name="Pelletier E."/>
            <person name="Mangenot S."/>
            <person name="Rattei T."/>
            <person name="Lehner A."/>
            <person name="Taylor M.W."/>
            <person name="Horn M."/>
            <person name="Daims H."/>
            <person name="Bartol-Mavel D."/>
            <person name="Wincker P."/>
            <person name="Barbe V."/>
            <person name="Fonknechten N."/>
            <person name="Vallenet D."/>
            <person name="Segurens B."/>
            <person name="Schenowitz-Truong C."/>
            <person name="Medigue C."/>
            <person name="Collingro A."/>
            <person name="Snel B."/>
            <person name="Dutilh B.E."/>
            <person name="OpDenCamp H.J.M."/>
            <person name="vanDerDrift C."/>
            <person name="Cirpus I."/>
            <person name="vanDePas-Schoonen K.T."/>
            <person name="Harhangi H.R."/>
            <person name="vanNiftrik L."/>
            <person name="Schmid M."/>
            <person name="Keltjens J."/>
            <person name="vanDeVossenberg J."/>
            <person name="Kartal B."/>
            <person name="Meier H."/>
            <person name="Frishman D."/>
            <person name="Huynen M.A."/>
            <person name="Mewes H."/>
            <person name="Weissenbach J."/>
            <person name="Jetten M.S.M."/>
            <person name="Wagner M."/>
            <person name="LePaslier D."/>
        </authorList>
    </citation>
    <scope>NUCLEOTIDE SEQUENCE</scope>
</reference>
<proteinExistence type="predicted"/>
<gene>
    <name evidence="1" type="ORF">kuste4412</name>
</gene>